<reference evidence="2 3" key="1">
    <citation type="journal article" date="2024" name="BMC Genomics">
        <title>De novo assembly and annotation of Popillia japonica's genome with initial clues to its potential as an invasive pest.</title>
        <authorList>
            <person name="Cucini C."/>
            <person name="Boschi S."/>
            <person name="Funari R."/>
            <person name="Cardaioli E."/>
            <person name="Iannotti N."/>
            <person name="Marturano G."/>
            <person name="Paoli F."/>
            <person name="Bruttini M."/>
            <person name="Carapelli A."/>
            <person name="Frati F."/>
            <person name="Nardi F."/>
        </authorList>
    </citation>
    <scope>NUCLEOTIDE SEQUENCE [LARGE SCALE GENOMIC DNA]</scope>
    <source>
        <strain evidence="2">DMR45628</strain>
    </source>
</reference>
<comment type="caution">
    <text evidence="2">The sequence shown here is derived from an EMBL/GenBank/DDBJ whole genome shotgun (WGS) entry which is preliminary data.</text>
</comment>
<dbReference type="AlphaFoldDB" id="A0AAW1JIR2"/>
<feature type="region of interest" description="Disordered" evidence="1">
    <location>
        <begin position="1"/>
        <end position="53"/>
    </location>
</feature>
<keyword evidence="3" id="KW-1185">Reference proteome</keyword>
<evidence type="ECO:0000313" key="2">
    <source>
        <dbReference type="EMBL" id="KAK9704039.1"/>
    </source>
</evidence>
<dbReference type="Proteomes" id="UP001458880">
    <property type="component" value="Unassembled WGS sequence"/>
</dbReference>
<proteinExistence type="predicted"/>
<organism evidence="2 3">
    <name type="scientific">Popillia japonica</name>
    <name type="common">Japanese beetle</name>
    <dbReference type="NCBI Taxonomy" id="7064"/>
    <lineage>
        <taxon>Eukaryota</taxon>
        <taxon>Metazoa</taxon>
        <taxon>Ecdysozoa</taxon>
        <taxon>Arthropoda</taxon>
        <taxon>Hexapoda</taxon>
        <taxon>Insecta</taxon>
        <taxon>Pterygota</taxon>
        <taxon>Neoptera</taxon>
        <taxon>Endopterygota</taxon>
        <taxon>Coleoptera</taxon>
        <taxon>Polyphaga</taxon>
        <taxon>Scarabaeiformia</taxon>
        <taxon>Scarabaeidae</taxon>
        <taxon>Rutelinae</taxon>
        <taxon>Popillia</taxon>
    </lineage>
</organism>
<feature type="region of interest" description="Disordered" evidence="1">
    <location>
        <begin position="91"/>
        <end position="113"/>
    </location>
</feature>
<name>A0AAW1JIR2_POPJA</name>
<gene>
    <name evidence="2" type="ORF">QE152_g28528</name>
</gene>
<sequence length="139" mass="15191">MTEGLVARSPDDDTTKTGQTKGVYSRRTDGHSSNNIGRMWKRAPNGPGRHGDAGVSCAPNHWFMPGSLTTPTTSERHAGVSCAPNHWFMPGSLTTPTTSERLRSKHTGVGRARTARNEEDSVLMMWICIIIQQSLRSGK</sequence>
<accession>A0AAW1JIR2</accession>
<evidence type="ECO:0000256" key="1">
    <source>
        <dbReference type="SAM" id="MobiDB-lite"/>
    </source>
</evidence>
<dbReference type="EMBL" id="JASPKY010000359">
    <property type="protein sequence ID" value="KAK9704039.1"/>
    <property type="molecule type" value="Genomic_DNA"/>
</dbReference>
<evidence type="ECO:0000313" key="3">
    <source>
        <dbReference type="Proteomes" id="UP001458880"/>
    </source>
</evidence>
<protein>
    <submittedName>
        <fullName evidence="2">Uncharacterized protein</fullName>
    </submittedName>
</protein>